<dbReference type="GO" id="GO:0005524">
    <property type="term" value="F:ATP binding"/>
    <property type="evidence" value="ECO:0007669"/>
    <property type="project" value="UniProtKB-KW"/>
</dbReference>
<dbReference type="InterPro" id="IPR027417">
    <property type="entry name" value="P-loop_NTPase"/>
</dbReference>
<gene>
    <name evidence="5" type="primary">yxlF_3</name>
    <name evidence="5" type="ORF">PAECIP111893_03101</name>
</gene>
<proteinExistence type="predicted"/>
<organism evidence="5 6">
    <name type="scientific">Paenibacillus plantiphilus</name>
    <dbReference type="NCBI Taxonomy" id="2905650"/>
    <lineage>
        <taxon>Bacteria</taxon>
        <taxon>Bacillati</taxon>
        <taxon>Bacillota</taxon>
        <taxon>Bacilli</taxon>
        <taxon>Bacillales</taxon>
        <taxon>Paenibacillaceae</taxon>
        <taxon>Paenibacillus</taxon>
    </lineage>
</organism>
<evidence type="ECO:0000256" key="1">
    <source>
        <dbReference type="ARBA" id="ARBA00022448"/>
    </source>
</evidence>
<dbReference type="GO" id="GO:0016787">
    <property type="term" value="F:hydrolase activity"/>
    <property type="evidence" value="ECO:0007669"/>
    <property type="project" value="UniProtKB-KW"/>
</dbReference>
<name>A0ABM9CDV1_9BACL</name>
<keyword evidence="3 5" id="KW-0067">ATP-binding</keyword>
<dbReference type="Gene3D" id="3.40.50.300">
    <property type="entry name" value="P-loop containing nucleotide triphosphate hydrolases"/>
    <property type="match status" value="1"/>
</dbReference>
<dbReference type="PANTHER" id="PTHR42939:SF1">
    <property type="entry name" value="ABC TRANSPORTER ATP-BINDING PROTEIN ALBC-RELATED"/>
    <property type="match status" value="1"/>
</dbReference>
<dbReference type="PANTHER" id="PTHR42939">
    <property type="entry name" value="ABC TRANSPORTER ATP-BINDING PROTEIN ALBC-RELATED"/>
    <property type="match status" value="1"/>
</dbReference>
<accession>A0ABM9CDV1</accession>
<dbReference type="SUPFAM" id="SSF52540">
    <property type="entry name" value="P-loop containing nucleoside triphosphate hydrolases"/>
    <property type="match status" value="1"/>
</dbReference>
<dbReference type="PROSITE" id="PS50893">
    <property type="entry name" value="ABC_TRANSPORTER_2"/>
    <property type="match status" value="1"/>
</dbReference>
<evidence type="ECO:0000259" key="4">
    <source>
        <dbReference type="PROSITE" id="PS50893"/>
    </source>
</evidence>
<keyword evidence="1" id="KW-0813">Transport</keyword>
<reference evidence="5" key="1">
    <citation type="submission" date="2022-01" db="EMBL/GenBank/DDBJ databases">
        <authorList>
            <person name="Criscuolo A."/>
        </authorList>
    </citation>
    <scope>NUCLEOTIDE SEQUENCE</scope>
    <source>
        <strain evidence="5">CIP111893</strain>
    </source>
</reference>
<dbReference type="PROSITE" id="PS00211">
    <property type="entry name" value="ABC_TRANSPORTER_1"/>
    <property type="match status" value="1"/>
</dbReference>
<dbReference type="EMBL" id="CAKMMF010000016">
    <property type="protein sequence ID" value="CAH1209695.1"/>
    <property type="molecule type" value="Genomic_DNA"/>
</dbReference>
<dbReference type="Proteomes" id="UP000838686">
    <property type="component" value="Unassembled WGS sequence"/>
</dbReference>
<dbReference type="InterPro" id="IPR003439">
    <property type="entry name" value="ABC_transporter-like_ATP-bd"/>
</dbReference>
<feature type="domain" description="ABC transporter" evidence="4">
    <location>
        <begin position="2"/>
        <end position="215"/>
    </location>
</feature>
<dbReference type="EC" id="3.6.3.-" evidence="5"/>
<dbReference type="SMART" id="SM00382">
    <property type="entry name" value="AAA"/>
    <property type="match status" value="1"/>
</dbReference>
<keyword evidence="5" id="KW-0378">Hydrolase</keyword>
<dbReference type="InterPro" id="IPR051782">
    <property type="entry name" value="ABC_Transporter_VariousFunc"/>
</dbReference>
<comment type="caution">
    <text evidence="5">The sequence shown here is derived from an EMBL/GenBank/DDBJ whole genome shotgun (WGS) entry which is preliminary data.</text>
</comment>
<evidence type="ECO:0000256" key="3">
    <source>
        <dbReference type="ARBA" id="ARBA00022840"/>
    </source>
</evidence>
<keyword evidence="6" id="KW-1185">Reference proteome</keyword>
<dbReference type="InterPro" id="IPR003593">
    <property type="entry name" value="AAA+_ATPase"/>
</dbReference>
<sequence length="216" mass="24062">MGRSSSDSSARELELGPINMKLYPGLTGLIGANGAGKSALMELLAQVWKPGRGEIVYEINGIQLHGFEARRLTGYVPQQISIYEHLTVLDYLQYIAGLKCLDDRAAVRAVIRQMSEWLDIRPVLHKKLGQLSVGQQRLAMIAQAFLGAPAFLFLDEPFASLDIRMRRGLLDMLAEAAQRSVVLVSSHITEEMNEEYDRIITLADGKLEAITADYEW</sequence>
<evidence type="ECO:0000313" key="6">
    <source>
        <dbReference type="Proteomes" id="UP000838686"/>
    </source>
</evidence>
<dbReference type="Pfam" id="PF00005">
    <property type="entry name" value="ABC_tran"/>
    <property type="match status" value="1"/>
</dbReference>
<protein>
    <submittedName>
        <fullName evidence="5">ABC transporter ATP-binding protein YxlF</fullName>
        <ecNumber evidence="5">3.6.3.-</ecNumber>
    </submittedName>
</protein>
<evidence type="ECO:0000313" key="5">
    <source>
        <dbReference type="EMBL" id="CAH1209695.1"/>
    </source>
</evidence>
<dbReference type="InterPro" id="IPR017871">
    <property type="entry name" value="ABC_transporter-like_CS"/>
</dbReference>
<keyword evidence="2" id="KW-0547">Nucleotide-binding</keyword>
<evidence type="ECO:0000256" key="2">
    <source>
        <dbReference type="ARBA" id="ARBA00022741"/>
    </source>
</evidence>